<evidence type="ECO:0000256" key="6">
    <source>
        <dbReference type="SAM" id="Phobius"/>
    </source>
</evidence>
<evidence type="ECO:0000256" key="4">
    <source>
        <dbReference type="ARBA" id="ARBA00022989"/>
    </source>
</evidence>
<gene>
    <name evidence="7" type="ORF">B0T17DRAFT_214384</name>
</gene>
<evidence type="ECO:0000313" key="8">
    <source>
        <dbReference type="Proteomes" id="UP001174934"/>
    </source>
</evidence>
<keyword evidence="8" id="KW-1185">Reference proteome</keyword>
<name>A0AA39XA73_9PEZI</name>
<dbReference type="PANTHER" id="PTHR12668">
    <property type="entry name" value="TRANSMEMBRANE PROTEIN 14, 15"/>
    <property type="match status" value="1"/>
</dbReference>
<dbReference type="InterPro" id="IPR044890">
    <property type="entry name" value="TMEM14_sf"/>
</dbReference>
<keyword evidence="5 6" id="KW-0472">Membrane</keyword>
<proteinExistence type="inferred from homology"/>
<dbReference type="GO" id="GO:0016020">
    <property type="term" value="C:membrane"/>
    <property type="evidence" value="ECO:0007669"/>
    <property type="project" value="UniProtKB-SubCell"/>
</dbReference>
<organism evidence="7 8">
    <name type="scientific">Bombardia bombarda</name>
    <dbReference type="NCBI Taxonomy" id="252184"/>
    <lineage>
        <taxon>Eukaryota</taxon>
        <taxon>Fungi</taxon>
        <taxon>Dikarya</taxon>
        <taxon>Ascomycota</taxon>
        <taxon>Pezizomycotina</taxon>
        <taxon>Sordariomycetes</taxon>
        <taxon>Sordariomycetidae</taxon>
        <taxon>Sordariales</taxon>
        <taxon>Lasiosphaeriaceae</taxon>
        <taxon>Bombardia</taxon>
    </lineage>
</organism>
<keyword evidence="4 6" id="KW-1133">Transmembrane helix</keyword>
<protein>
    <submittedName>
        <fullName evidence="7">Transmembrane proteins 14C-domain-containing protein</fullName>
    </submittedName>
</protein>
<feature type="transmembrane region" description="Helical" evidence="6">
    <location>
        <begin position="6"/>
        <end position="23"/>
    </location>
</feature>
<dbReference type="EMBL" id="JAULSR010000002">
    <property type="protein sequence ID" value="KAK0630179.1"/>
    <property type="molecule type" value="Genomic_DNA"/>
</dbReference>
<dbReference type="Proteomes" id="UP001174934">
    <property type="component" value="Unassembled WGS sequence"/>
</dbReference>
<feature type="transmembrane region" description="Helical" evidence="6">
    <location>
        <begin position="30"/>
        <end position="48"/>
    </location>
</feature>
<dbReference type="PANTHER" id="PTHR12668:SF15">
    <property type="entry name" value="UPF0136 DOMAIN PROTEIN (AFU_ORTHOLOGUE AFUA_1G03720)"/>
    <property type="match status" value="1"/>
</dbReference>
<accession>A0AA39XA73</accession>
<evidence type="ECO:0000256" key="1">
    <source>
        <dbReference type="ARBA" id="ARBA00004370"/>
    </source>
</evidence>
<keyword evidence="3 6" id="KW-0812">Transmembrane</keyword>
<comment type="caution">
    <text evidence="7">The sequence shown here is derived from an EMBL/GenBank/DDBJ whole genome shotgun (WGS) entry which is preliminary data.</text>
</comment>
<evidence type="ECO:0000256" key="5">
    <source>
        <dbReference type="ARBA" id="ARBA00023136"/>
    </source>
</evidence>
<dbReference type="AlphaFoldDB" id="A0AA39XA73"/>
<reference evidence="7" key="1">
    <citation type="submission" date="2023-06" db="EMBL/GenBank/DDBJ databases">
        <title>Genome-scale phylogeny and comparative genomics of the fungal order Sordariales.</title>
        <authorList>
            <consortium name="Lawrence Berkeley National Laboratory"/>
            <person name="Hensen N."/>
            <person name="Bonometti L."/>
            <person name="Westerberg I."/>
            <person name="Brannstrom I.O."/>
            <person name="Guillou S."/>
            <person name="Cros-Aarteil S."/>
            <person name="Calhoun S."/>
            <person name="Haridas S."/>
            <person name="Kuo A."/>
            <person name="Mondo S."/>
            <person name="Pangilinan J."/>
            <person name="Riley R."/>
            <person name="LaButti K."/>
            <person name="Andreopoulos B."/>
            <person name="Lipzen A."/>
            <person name="Chen C."/>
            <person name="Yanf M."/>
            <person name="Daum C."/>
            <person name="Ng V."/>
            <person name="Clum A."/>
            <person name="Steindorff A."/>
            <person name="Ohm R."/>
            <person name="Martin F."/>
            <person name="Silar P."/>
            <person name="Natvig D."/>
            <person name="Lalanne C."/>
            <person name="Gautier V."/>
            <person name="Ament-velasquez S.L."/>
            <person name="Kruys A."/>
            <person name="Hutchinson M.I."/>
            <person name="Powell A.J."/>
            <person name="Barry K."/>
            <person name="Miller A.N."/>
            <person name="Grigoriev I.V."/>
            <person name="Debuchy R."/>
            <person name="Gladieux P."/>
            <person name="Thoren M.H."/>
            <person name="Johannesson H."/>
        </authorList>
    </citation>
    <scope>NUCLEOTIDE SEQUENCE</scope>
    <source>
        <strain evidence="7">SMH3391-2</strain>
    </source>
</reference>
<evidence type="ECO:0000256" key="3">
    <source>
        <dbReference type="ARBA" id="ARBA00022692"/>
    </source>
</evidence>
<dbReference type="InterPro" id="IPR005349">
    <property type="entry name" value="TMEM14"/>
</dbReference>
<evidence type="ECO:0000256" key="2">
    <source>
        <dbReference type="ARBA" id="ARBA00007590"/>
    </source>
</evidence>
<sequence length="104" mass="10763">MGLEFPSYVLAALTATGGIAGYARTRSKPSIIAGCAVGLLYALGGYRIQNGESYGVELSLLASTVLGGSSIPRAIRLQKPVPILLSLLATYGIATFGNAFRLTL</sequence>
<dbReference type="Gene3D" id="1.10.10.1740">
    <property type="entry name" value="Transmembrane protein 14-like"/>
    <property type="match status" value="1"/>
</dbReference>
<evidence type="ECO:0000313" key="7">
    <source>
        <dbReference type="EMBL" id="KAK0630179.1"/>
    </source>
</evidence>
<feature type="transmembrane region" description="Helical" evidence="6">
    <location>
        <begin position="83"/>
        <end position="100"/>
    </location>
</feature>
<dbReference type="Pfam" id="PF03647">
    <property type="entry name" value="Tmemb_14"/>
    <property type="match status" value="1"/>
</dbReference>
<comment type="similarity">
    <text evidence="2">Belongs to the TMEM14 family.</text>
</comment>
<comment type="subcellular location">
    <subcellularLocation>
        <location evidence="1">Membrane</location>
    </subcellularLocation>
</comment>